<sequence length="181" mass="20393">MEEGYQHDHHVHFDAAVINDGLHDNSIIYKVAAKGSSIMIHLGFLQTKHRYRIELKMPMLPLLNAGLKIGANSEFVVEETKLPNHNCKLLEFPTKAVPDGEGKDNLTATVEFFAHKEKLVKEHLHVCGKEDHSVKLDLVLIARVLGRGKGTPMLRDGIHLMAVEDEEESELSDWQGFPKKE</sequence>
<name>A0A1S4FJ76_AEDAE</name>
<keyword evidence="4" id="KW-1185">Reference proteome</keyword>
<comment type="similarity">
    <text evidence="1">Belongs to the ADISSP family.</text>
</comment>
<evidence type="ECO:0000256" key="2">
    <source>
        <dbReference type="ARBA" id="ARBA00035300"/>
    </source>
</evidence>
<evidence type="ECO:0000313" key="3">
    <source>
        <dbReference type="EnsemblMetazoa" id="AAEL008250-PB"/>
    </source>
</evidence>
<dbReference type="VEuPathDB" id="VectorBase:AAEL008250"/>
<dbReference type="PANTHER" id="PTHR13287:SF2">
    <property type="entry name" value="ADIPOSE-SECRETED SIGNALING PROTEIN"/>
    <property type="match status" value="1"/>
</dbReference>
<proteinExistence type="inferred from homology"/>
<protein>
    <recommendedName>
        <fullName evidence="2">Adipose-secreted signaling protein</fullName>
    </recommendedName>
</protein>
<dbReference type="Proteomes" id="UP000008820">
    <property type="component" value="Chromosome 3"/>
</dbReference>
<dbReference type="EnsemblMetazoa" id="AAEL008250-RA">
    <property type="protein sequence ID" value="AAEL008250-PA"/>
    <property type="gene ID" value="AAEL008250"/>
</dbReference>
<dbReference type="PANTHER" id="PTHR13287">
    <property type="entry name" value="ADIPOSE-SECRETED SIGNALING PROTEIN"/>
    <property type="match status" value="1"/>
</dbReference>
<dbReference type="EnsemblMetazoa" id="AAEL008250-RD">
    <property type="protein sequence ID" value="AAEL008250-PD"/>
    <property type="gene ID" value="AAEL008250"/>
</dbReference>
<gene>
    <name evidence="3" type="primary">5570314</name>
</gene>
<dbReference type="EnsemblMetazoa" id="AAEL008250-RB">
    <property type="protein sequence ID" value="AAEL008250-PB"/>
    <property type="gene ID" value="AAEL008250"/>
</dbReference>
<dbReference type="EnsemblMetazoa" id="AAEL008250-RC">
    <property type="protein sequence ID" value="AAEL008250-PC"/>
    <property type="gene ID" value="AAEL008250"/>
</dbReference>
<dbReference type="InterPro" id="IPR026794">
    <property type="entry name" value="ADISSP"/>
</dbReference>
<reference evidence="3" key="2">
    <citation type="submission" date="2025-05" db="UniProtKB">
        <authorList>
            <consortium name="EnsemblMetazoa"/>
        </authorList>
    </citation>
    <scope>IDENTIFICATION</scope>
    <source>
        <strain evidence="3">LVP_AGWG</strain>
    </source>
</reference>
<organism evidence="3 4">
    <name type="scientific">Aedes aegypti</name>
    <name type="common">Yellowfever mosquito</name>
    <name type="synonym">Culex aegypti</name>
    <dbReference type="NCBI Taxonomy" id="7159"/>
    <lineage>
        <taxon>Eukaryota</taxon>
        <taxon>Metazoa</taxon>
        <taxon>Ecdysozoa</taxon>
        <taxon>Arthropoda</taxon>
        <taxon>Hexapoda</taxon>
        <taxon>Insecta</taxon>
        <taxon>Pterygota</taxon>
        <taxon>Neoptera</taxon>
        <taxon>Endopterygota</taxon>
        <taxon>Diptera</taxon>
        <taxon>Nematocera</taxon>
        <taxon>Culicoidea</taxon>
        <taxon>Culicidae</taxon>
        <taxon>Culicinae</taxon>
        <taxon>Aedini</taxon>
        <taxon>Aedes</taxon>
        <taxon>Stegomyia</taxon>
    </lineage>
</organism>
<accession>A0A1S4FJ76</accession>
<dbReference type="AlphaFoldDB" id="A0A1S4FJ76"/>
<reference evidence="3 4" key="1">
    <citation type="submission" date="2017-06" db="EMBL/GenBank/DDBJ databases">
        <title>Aedes aegypti genome working group (AGWG) sequencing and assembly.</title>
        <authorList>
            <consortium name="Aedes aegypti Genome Working Group (AGWG)"/>
            <person name="Matthews B.J."/>
        </authorList>
    </citation>
    <scope>NUCLEOTIDE SEQUENCE [LARGE SCALE GENOMIC DNA]</scope>
    <source>
        <strain evidence="3 4">LVP_AGWG</strain>
    </source>
</reference>
<evidence type="ECO:0000313" key="4">
    <source>
        <dbReference type="Proteomes" id="UP000008820"/>
    </source>
</evidence>
<dbReference type="OrthoDB" id="6246153at2759"/>
<dbReference type="Pfam" id="PF15006">
    <property type="entry name" value="DUF4517"/>
    <property type="match status" value="1"/>
</dbReference>
<evidence type="ECO:0000256" key="1">
    <source>
        <dbReference type="ARBA" id="ARBA00035018"/>
    </source>
</evidence>